<feature type="domain" description="PilZ" evidence="1">
    <location>
        <begin position="8"/>
        <end position="126"/>
    </location>
</feature>
<dbReference type="Proteomes" id="UP001194469">
    <property type="component" value="Unassembled WGS sequence"/>
</dbReference>
<dbReference type="Pfam" id="PF07238">
    <property type="entry name" value="PilZ"/>
    <property type="match status" value="1"/>
</dbReference>
<dbReference type="EMBL" id="VRYY01000031">
    <property type="protein sequence ID" value="MBG3875739.1"/>
    <property type="molecule type" value="Genomic_DNA"/>
</dbReference>
<dbReference type="SUPFAM" id="SSF141371">
    <property type="entry name" value="PilZ domain-like"/>
    <property type="match status" value="1"/>
</dbReference>
<gene>
    <name evidence="2" type="ORF">FVW20_01545</name>
</gene>
<dbReference type="Gene3D" id="2.40.10.220">
    <property type="entry name" value="predicted glycosyltransferase like domains"/>
    <property type="match status" value="1"/>
</dbReference>
<comment type="caution">
    <text evidence="2">The sequence shown here is derived from an EMBL/GenBank/DDBJ whole genome shotgun (WGS) entry which is preliminary data.</text>
</comment>
<organism evidence="2 3">
    <name type="scientific">Nitratidesulfovibrio oxamicus</name>
    <dbReference type="NCBI Taxonomy" id="32016"/>
    <lineage>
        <taxon>Bacteria</taxon>
        <taxon>Pseudomonadati</taxon>
        <taxon>Thermodesulfobacteriota</taxon>
        <taxon>Desulfovibrionia</taxon>
        <taxon>Desulfovibrionales</taxon>
        <taxon>Desulfovibrionaceae</taxon>
        <taxon>Nitratidesulfovibrio</taxon>
    </lineage>
</organism>
<evidence type="ECO:0000259" key="1">
    <source>
        <dbReference type="Pfam" id="PF07238"/>
    </source>
</evidence>
<name>A0ABS0IZY4_9BACT</name>
<evidence type="ECO:0000313" key="2">
    <source>
        <dbReference type="EMBL" id="MBG3875739.1"/>
    </source>
</evidence>
<keyword evidence="3" id="KW-1185">Reference proteome</keyword>
<dbReference type="InterPro" id="IPR009875">
    <property type="entry name" value="PilZ_domain"/>
</dbReference>
<protein>
    <submittedName>
        <fullName evidence="2">PilZ domain-containing protein</fullName>
    </submittedName>
</protein>
<proteinExistence type="predicted"/>
<reference evidence="2 3" key="1">
    <citation type="submission" date="2019-08" db="EMBL/GenBank/DDBJ databases">
        <authorList>
            <person name="Luo N."/>
        </authorList>
    </citation>
    <scope>NUCLEOTIDE SEQUENCE [LARGE SCALE GENOMIC DNA]</scope>
    <source>
        <strain evidence="2 3">NCIMB 9442</strain>
    </source>
</reference>
<accession>A0ABS0IZY4</accession>
<sequence>MTDSTSDRRKHCRLPKPFPVEASEIRFPPSSQGRFETQCCDISAGGLSVHSPRTFEPGTKLQVRVHIPTLNKYSPGFFKVYENDADQYLQAIAEVTRSEFSAGGYLLGLKYVDVDEDAARAVANMVNKTVQS</sequence>
<dbReference type="RefSeq" id="WP_196607998.1">
    <property type="nucleotide sequence ID" value="NZ_VRYY01000031.1"/>
</dbReference>
<evidence type="ECO:0000313" key="3">
    <source>
        <dbReference type="Proteomes" id="UP001194469"/>
    </source>
</evidence>